<evidence type="ECO:0000256" key="3">
    <source>
        <dbReference type="ARBA" id="ARBA00022989"/>
    </source>
</evidence>
<dbReference type="InterPro" id="IPR006634">
    <property type="entry name" value="TLC-dom"/>
</dbReference>
<dbReference type="InterPro" id="IPR050846">
    <property type="entry name" value="TLCD"/>
</dbReference>
<dbReference type="PROSITE" id="PS50922">
    <property type="entry name" value="TLC"/>
    <property type="match status" value="1"/>
</dbReference>
<sequence length="276" mass="32177">MAWYIESDPFLALRPFPENPSNGLVEHWHEIAFFTIFFHLIMKVAPVINSQWFGKFYDDLSKTDKKAKLNYDIRIVGLVFSIMSVLFCIPMFMHPDFHGNPIQGEYPFASFVTSVAVGYFIWDLFYCCIVHYDLFGFEFLFHAFGALLVFGTTYIPFCQPFLCSFLVFEASTPFVQLHWMFTRAPKGMFSPTAITINGVFLISTFFFSRILWGVYATYKSFVLCWPLRNEYPSLLIPTVYLLNGGFQFLNFMWFSKMFKLAKRMVSPPPPQSKKVN</sequence>
<dbReference type="Proteomes" id="UP000249293">
    <property type="component" value="Chromosome 1"/>
</dbReference>
<dbReference type="EMBL" id="NHMM01000002">
    <property type="protein sequence ID" value="OUT23389.1"/>
    <property type="molecule type" value="Genomic_DNA"/>
</dbReference>
<organism evidence="9 10">
    <name type="scientific">Pichia kudriavzevii</name>
    <name type="common">Yeast</name>
    <name type="synonym">Issatchenkia orientalis</name>
    <dbReference type="NCBI Taxonomy" id="4909"/>
    <lineage>
        <taxon>Eukaryota</taxon>
        <taxon>Fungi</taxon>
        <taxon>Dikarya</taxon>
        <taxon>Ascomycota</taxon>
        <taxon>Saccharomycotina</taxon>
        <taxon>Pichiomycetes</taxon>
        <taxon>Pichiales</taxon>
        <taxon>Pichiaceae</taxon>
        <taxon>Pichia</taxon>
    </lineage>
</organism>
<evidence type="ECO:0000313" key="9">
    <source>
        <dbReference type="EMBL" id="OUT23389.1"/>
    </source>
</evidence>
<accession>A0A1Z8JS29</accession>
<name>A0A1Z8JS29_PICKU</name>
<gene>
    <name evidence="8" type="ORF">C5L36_0A05010</name>
    <name evidence="9" type="ORF">CAS74_001707</name>
</gene>
<evidence type="ECO:0000313" key="8">
    <source>
        <dbReference type="EMBL" id="AWU73904.1"/>
    </source>
</evidence>
<dbReference type="GO" id="GO:0055088">
    <property type="term" value="P:lipid homeostasis"/>
    <property type="evidence" value="ECO:0007669"/>
    <property type="project" value="TreeGrafter"/>
</dbReference>
<evidence type="ECO:0000313" key="10">
    <source>
        <dbReference type="Proteomes" id="UP000195871"/>
    </source>
</evidence>
<feature type="domain" description="TLC" evidence="7">
    <location>
        <begin position="66"/>
        <end position="266"/>
    </location>
</feature>
<feature type="transmembrane region" description="Helical" evidence="6">
    <location>
        <begin position="193"/>
        <end position="214"/>
    </location>
</feature>
<comment type="subcellular location">
    <subcellularLocation>
        <location evidence="1">Membrane</location>
        <topology evidence="1">Multi-pass membrane protein</topology>
    </subcellularLocation>
</comment>
<keyword evidence="11" id="KW-1185">Reference proteome</keyword>
<dbReference type="RefSeq" id="XP_029319381.1">
    <property type="nucleotide sequence ID" value="XM_029463521.1"/>
</dbReference>
<dbReference type="GeneID" id="40381614"/>
<dbReference type="SMART" id="SM00724">
    <property type="entry name" value="TLC"/>
    <property type="match status" value="1"/>
</dbReference>
<evidence type="ECO:0000313" key="11">
    <source>
        <dbReference type="Proteomes" id="UP000249293"/>
    </source>
</evidence>
<protein>
    <recommendedName>
        <fullName evidence="7">TLC domain-containing protein</fullName>
    </recommendedName>
</protein>
<dbReference type="GO" id="GO:0016020">
    <property type="term" value="C:membrane"/>
    <property type="evidence" value="ECO:0007669"/>
    <property type="project" value="UniProtKB-SubCell"/>
</dbReference>
<dbReference type="PANTHER" id="PTHR13439:SF0">
    <property type="entry name" value="TOPOISOMERASE I DAMAGE AFFECTED PROTEIN 4"/>
    <property type="match status" value="1"/>
</dbReference>
<dbReference type="Proteomes" id="UP000195871">
    <property type="component" value="Unassembled WGS sequence"/>
</dbReference>
<dbReference type="PANTHER" id="PTHR13439">
    <property type="entry name" value="CT120 PROTEIN"/>
    <property type="match status" value="1"/>
</dbReference>
<dbReference type="KEGG" id="pkz:C5L36_0A05010"/>
<reference evidence="8 11" key="2">
    <citation type="submission" date="2018-06" db="EMBL/GenBank/DDBJ databases">
        <title>Population genomics shows no distinction between pathogenic Candida krusei and environmental Pichia kudriavzevii: One species, four names.</title>
        <authorList>
            <person name="Douglass A.P."/>
            <person name="Offei B."/>
            <person name="Braun-Galleani S."/>
            <person name="Coughlan A.Y."/>
            <person name="Martos A."/>
            <person name="Ortiz-Merino R.A."/>
            <person name="Byrne K.P."/>
            <person name="Wolfe K.H."/>
        </authorList>
    </citation>
    <scope>NUCLEOTIDE SEQUENCE [LARGE SCALE GENOMIC DNA]</scope>
    <source>
        <strain evidence="8 11">CBS573</strain>
    </source>
</reference>
<evidence type="ECO:0000256" key="4">
    <source>
        <dbReference type="ARBA" id="ARBA00023136"/>
    </source>
</evidence>
<proteinExistence type="predicted"/>
<feature type="transmembrane region" description="Helical" evidence="6">
    <location>
        <begin position="134"/>
        <end position="155"/>
    </location>
</feature>
<keyword evidence="4 5" id="KW-0472">Membrane</keyword>
<evidence type="ECO:0000259" key="7">
    <source>
        <dbReference type="PROSITE" id="PS50922"/>
    </source>
</evidence>
<feature type="transmembrane region" description="Helical" evidence="6">
    <location>
        <begin position="161"/>
        <end position="181"/>
    </location>
</feature>
<feature type="transmembrane region" description="Helical" evidence="6">
    <location>
        <begin position="234"/>
        <end position="254"/>
    </location>
</feature>
<reference evidence="9 10" key="1">
    <citation type="submission" date="2017-05" db="EMBL/GenBank/DDBJ databases">
        <title>The Genome Sequence of Candida krusei Ckrusei653.</title>
        <authorList>
            <person name="Cuomo C."/>
            <person name="Forche A."/>
            <person name="Young S."/>
            <person name="Abouelleil A."/>
            <person name="Cao P."/>
            <person name="Chapman S."/>
            <person name="Cusick C."/>
            <person name="Shea T."/>
            <person name="Nusbaum C."/>
            <person name="Birren B."/>
        </authorList>
    </citation>
    <scope>NUCLEOTIDE SEQUENCE [LARGE SCALE GENOMIC DNA]</scope>
    <source>
        <strain evidence="9 10">Ckrusei653</strain>
    </source>
</reference>
<evidence type="ECO:0000256" key="5">
    <source>
        <dbReference type="PROSITE-ProRule" id="PRU00205"/>
    </source>
</evidence>
<feature type="transmembrane region" description="Helical" evidence="6">
    <location>
        <begin position="75"/>
        <end position="94"/>
    </location>
</feature>
<evidence type="ECO:0000256" key="2">
    <source>
        <dbReference type="ARBA" id="ARBA00022692"/>
    </source>
</evidence>
<evidence type="ECO:0000256" key="6">
    <source>
        <dbReference type="SAM" id="Phobius"/>
    </source>
</evidence>
<dbReference type="Pfam" id="PF03798">
    <property type="entry name" value="TRAM_LAG1_CLN8"/>
    <property type="match status" value="1"/>
</dbReference>
<feature type="transmembrane region" description="Helical" evidence="6">
    <location>
        <begin position="31"/>
        <end position="54"/>
    </location>
</feature>
<feature type="transmembrane region" description="Helical" evidence="6">
    <location>
        <begin position="106"/>
        <end position="127"/>
    </location>
</feature>
<dbReference type="VEuPathDB" id="FungiDB:C5L36_0A05010"/>
<dbReference type="GO" id="GO:0005783">
    <property type="term" value="C:endoplasmic reticulum"/>
    <property type="evidence" value="ECO:0007669"/>
    <property type="project" value="TreeGrafter"/>
</dbReference>
<keyword evidence="2 5" id="KW-0812">Transmembrane</keyword>
<dbReference type="EMBL" id="CP028773">
    <property type="protein sequence ID" value="AWU73904.1"/>
    <property type="molecule type" value="Genomic_DNA"/>
</dbReference>
<keyword evidence="3 6" id="KW-1133">Transmembrane helix</keyword>
<evidence type="ECO:0000256" key="1">
    <source>
        <dbReference type="ARBA" id="ARBA00004141"/>
    </source>
</evidence>
<dbReference type="OrthoDB" id="10266980at2759"/>
<dbReference type="AlphaFoldDB" id="A0A1Z8JS29"/>